<comment type="similarity">
    <text evidence="8">Belongs to the WUS homeobox family.</text>
</comment>
<dbReference type="PROSITE" id="PS50071">
    <property type="entry name" value="HOMEOBOX_2"/>
    <property type="match status" value="1"/>
</dbReference>
<dbReference type="GO" id="GO:0003700">
    <property type="term" value="F:DNA-binding transcription factor activity"/>
    <property type="evidence" value="ECO:0007669"/>
    <property type="project" value="InterPro"/>
</dbReference>
<dbReference type="SUPFAM" id="SSF46689">
    <property type="entry name" value="Homeodomain-like"/>
    <property type="match status" value="1"/>
</dbReference>
<keyword evidence="7 9" id="KW-0539">Nucleus</keyword>
<gene>
    <name evidence="12" type="primary">WOX3</name>
    <name evidence="12" type="ORF">CR513_61839</name>
</gene>
<evidence type="ECO:0000256" key="6">
    <source>
        <dbReference type="ARBA" id="ARBA00023163"/>
    </source>
</evidence>
<evidence type="ECO:0000256" key="7">
    <source>
        <dbReference type="ARBA" id="ARBA00023242"/>
    </source>
</evidence>
<dbReference type="PANTHER" id="PTHR45940">
    <property type="entry name" value="WUSCHEL-RELATED HOMEOBOX 1-RELATED"/>
    <property type="match status" value="1"/>
</dbReference>
<dbReference type="InterPro" id="IPR044555">
    <property type="entry name" value="WUSCHEL-like"/>
</dbReference>
<evidence type="ECO:0000256" key="2">
    <source>
        <dbReference type="ARBA" id="ARBA00022473"/>
    </source>
</evidence>
<comment type="subcellular location">
    <subcellularLocation>
        <location evidence="1 9 10">Nucleus</location>
    </subcellularLocation>
</comment>
<evidence type="ECO:0000313" key="13">
    <source>
        <dbReference type="Proteomes" id="UP000257109"/>
    </source>
</evidence>
<dbReference type="GO" id="GO:0005634">
    <property type="term" value="C:nucleus"/>
    <property type="evidence" value="ECO:0007669"/>
    <property type="project" value="UniProtKB-SubCell"/>
</dbReference>
<dbReference type="EMBL" id="QJKJ01017168">
    <property type="protein sequence ID" value="RDX59657.1"/>
    <property type="molecule type" value="Genomic_DNA"/>
</dbReference>
<dbReference type="InterPro" id="IPR009057">
    <property type="entry name" value="Homeodomain-like_sf"/>
</dbReference>
<evidence type="ECO:0000256" key="10">
    <source>
        <dbReference type="RuleBase" id="RU000682"/>
    </source>
</evidence>
<dbReference type="GO" id="GO:0099402">
    <property type="term" value="P:plant organ development"/>
    <property type="evidence" value="ECO:0007669"/>
    <property type="project" value="InterPro"/>
</dbReference>
<sequence>MVQQGCERWEHWNKYGLAAELEVFNLSGSSSKRERSMSPAAGSSRWSPTTEQLMILEELYRSGIRTPSASQIQQITTHLSFYGRIEGKNVFYWFQNHKARDRQKLRRKLSKQLQLQQQQLQLHHCQMNQDITNHFGGTFAYTTPRSTTQDFPFFNSPTLLFQGEAANTSEQALCCKWSVHNPQCNLVEKKEVTFCNYGWTLVDVNQASSCCTRPLKTLDLFPLTTTRINEDCTTTPPKEL</sequence>
<dbReference type="InterPro" id="IPR001356">
    <property type="entry name" value="HD"/>
</dbReference>
<keyword evidence="4 9" id="KW-0238">DNA-binding</keyword>
<dbReference type="STRING" id="157652.A0A371E249"/>
<evidence type="ECO:0000256" key="4">
    <source>
        <dbReference type="ARBA" id="ARBA00023125"/>
    </source>
</evidence>
<evidence type="ECO:0000256" key="5">
    <source>
        <dbReference type="ARBA" id="ARBA00023155"/>
    </source>
</evidence>
<dbReference type="OrthoDB" id="1932526at2759"/>
<dbReference type="GO" id="GO:0003677">
    <property type="term" value="F:DNA binding"/>
    <property type="evidence" value="ECO:0007669"/>
    <property type="project" value="UniProtKB-UniRule"/>
</dbReference>
<keyword evidence="2" id="KW-0217">Developmental protein</keyword>
<feature type="non-terminal residue" evidence="12">
    <location>
        <position position="1"/>
    </location>
</feature>
<evidence type="ECO:0000259" key="11">
    <source>
        <dbReference type="PROSITE" id="PS50071"/>
    </source>
</evidence>
<name>A0A371E249_MUCPR</name>
<dbReference type="SMART" id="SM00389">
    <property type="entry name" value="HOX"/>
    <property type="match status" value="1"/>
</dbReference>
<dbReference type="PANTHER" id="PTHR45940:SF42">
    <property type="entry name" value="WUSCHEL-RELATED HOMEOBOX 3"/>
    <property type="match status" value="1"/>
</dbReference>
<evidence type="ECO:0000256" key="3">
    <source>
        <dbReference type="ARBA" id="ARBA00023015"/>
    </source>
</evidence>
<keyword evidence="3" id="KW-0805">Transcription regulation</keyword>
<evidence type="ECO:0000256" key="1">
    <source>
        <dbReference type="ARBA" id="ARBA00004123"/>
    </source>
</evidence>
<keyword evidence="13" id="KW-1185">Reference proteome</keyword>
<dbReference type="Proteomes" id="UP000257109">
    <property type="component" value="Unassembled WGS sequence"/>
</dbReference>
<proteinExistence type="inferred from homology"/>
<dbReference type="Gene3D" id="1.10.10.60">
    <property type="entry name" value="Homeodomain-like"/>
    <property type="match status" value="1"/>
</dbReference>
<protein>
    <submittedName>
        <fullName evidence="12">WUSCHEL-related homeobox 3</fullName>
    </submittedName>
</protein>
<evidence type="ECO:0000256" key="9">
    <source>
        <dbReference type="PROSITE-ProRule" id="PRU00108"/>
    </source>
</evidence>
<comment type="caution">
    <text evidence="12">The sequence shown here is derived from an EMBL/GenBank/DDBJ whole genome shotgun (WGS) entry which is preliminary data.</text>
</comment>
<keyword evidence="6" id="KW-0804">Transcription</keyword>
<reference evidence="12" key="1">
    <citation type="submission" date="2018-05" db="EMBL/GenBank/DDBJ databases">
        <title>Draft genome of Mucuna pruriens seed.</title>
        <authorList>
            <person name="Nnadi N.E."/>
            <person name="Vos R."/>
            <person name="Hasami M.H."/>
            <person name="Devisetty U.K."/>
            <person name="Aguiy J.C."/>
        </authorList>
    </citation>
    <scope>NUCLEOTIDE SEQUENCE [LARGE SCALE GENOMIC DNA]</scope>
    <source>
        <strain evidence="12">JCA_2017</strain>
    </source>
</reference>
<keyword evidence="5 9" id="KW-0371">Homeobox</keyword>
<dbReference type="CDD" id="cd00086">
    <property type="entry name" value="homeodomain"/>
    <property type="match status" value="1"/>
</dbReference>
<dbReference type="Pfam" id="PF00046">
    <property type="entry name" value="Homeodomain"/>
    <property type="match status" value="1"/>
</dbReference>
<dbReference type="AlphaFoldDB" id="A0A371E249"/>
<organism evidence="12 13">
    <name type="scientific">Mucuna pruriens</name>
    <name type="common">Velvet bean</name>
    <name type="synonym">Dolichos pruriens</name>
    <dbReference type="NCBI Taxonomy" id="157652"/>
    <lineage>
        <taxon>Eukaryota</taxon>
        <taxon>Viridiplantae</taxon>
        <taxon>Streptophyta</taxon>
        <taxon>Embryophyta</taxon>
        <taxon>Tracheophyta</taxon>
        <taxon>Spermatophyta</taxon>
        <taxon>Magnoliopsida</taxon>
        <taxon>eudicotyledons</taxon>
        <taxon>Gunneridae</taxon>
        <taxon>Pentapetalae</taxon>
        <taxon>rosids</taxon>
        <taxon>fabids</taxon>
        <taxon>Fabales</taxon>
        <taxon>Fabaceae</taxon>
        <taxon>Papilionoideae</taxon>
        <taxon>50 kb inversion clade</taxon>
        <taxon>NPAAA clade</taxon>
        <taxon>indigoferoid/millettioid clade</taxon>
        <taxon>Phaseoleae</taxon>
        <taxon>Mucuna</taxon>
    </lineage>
</organism>
<feature type="domain" description="Homeobox" evidence="11">
    <location>
        <begin position="39"/>
        <end position="104"/>
    </location>
</feature>
<accession>A0A371E249</accession>
<dbReference type="FunFam" id="1.10.10.60:FF:000146">
    <property type="entry name" value="WUSCHEL-related homeobox 4"/>
    <property type="match status" value="1"/>
</dbReference>
<evidence type="ECO:0000313" key="12">
    <source>
        <dbReference type="EMBL" id="RDX59657.1"/>
    </source>
</evidence>
<feature type="DNA-binding region" description="Homeobox" evidence="9">
    <location>
        <begin position="41"/>
        <end position="105"/>
    </location>
</feature>
<evidence type="ECO:0000256" key="8">
    <source>
        <dbReference type="ARBA" id="ARBA00024040"/>
    </source>
</evidence>